<keyword evidence="4" id="KW-1185">Reference proteome</keyword>
<reference evidence="3 4" key="1">
    <citation type="submission" date="2017-06" db="EMBL/GenBank/DDBJ databases">
        <title>Comparative genomic analysis of Ambrosia Fusariam Clade fungi.</title>
        <authorList>
            <person name="Stajich J.E."/>
            <person name="Carrillo J."/>
            <person name="Kijimoto T."/>
            <person name="Eskalen A."/>
            <person name="O'Donnell K."/>
            <person name="Kasson M."/>
        </authorList>
    </citation>
    <scope>NUCLEOTIDE SEQUENCE [LARGE SCALE GENOMIC DNA]</scope>
    <source>
        <strain evidence="3 4">NRRL62606</strain>
    </source>
</reference>
<dbReference type="AlphaFoldDB" id="A0A428SNM0"/>
<keyword evidence="2" id="KW-0677">Repeat</keyword>
<dbReference type="InterPro" id="IPR051350">
    <property type="entry name" value="WD_repeat-ST_regulator"/>
</dbReference>
<name>A0A428SNM0_9HYPO</name>
<evidence type="ECO:0000313" key="4">
    <source>
        <dbReference type="Proteomes" id="UP000287972"/>
    </source>
</evidence>
<gene>
    <name evidence="3" type="ORF">CEP51_000303</name>
</gene>
<dbReference type="SUPFAM" id="SSF69322">
    <property type="entry name" value="Tricorn protease domain 2"/>
    <property type="match status" value="1"/>
</dbReference>
<evidence type="ECO:0000313" key="3">
    <source>
        <dbReference type="EMBL" id="RSL91400.1"/>
    </source>
</evidence>
<proteinExistence type="predicted"/>
<keyword evidence="1" id="KW-0853">WD repeat</keyword>
<evidence type="ECO:0000256" key="2">
    <source>
        <dbReference type="ARBA" id="ARBA00022737"/>
    </source>
</evidence>
<sequence length="628" mass="71172">MMETISDKSSEDLYRRILAIISTVHRPITFSELMAIEDLSFDEDIVPEMVMECGCFLTFRDKTIYFVHQSAKDFLAKKQDILFPFGLARHHLGLFDKSLKGLEKLKMDIYGQVYPAISVDDILDNLPEHDPLSGLAYFCQFWAHHLRHSQAICVEDPLQYNKVHQFMADKFLFWLEALSLLRSLPAAMKTLQILEDLPLNGETIALVEDARLFFLFFQPAIKDHPLQTPKFVVKKPQVNAQWSPYMTVPEFGCETTFSTDSKSLVTVSNSEMAIWKVSDGMESMRTNLEDLGHITPSPDLEWFACVTFGGQPGHEVQTAIQVRSLESNSVKWSRTLDNHQVERMKFSPDSQWLVMCFNQDLLLWGVEKNDFKRWPLEVSLPHLWGIEFSSDSALVAFFGNSHKGSGCIVVVDVCTGEHRGNPKAAIKDVSSAVFLPNIYQIMMCSWGDVWSWNITGEECEQWLRFDGYARHIASSHHSSWIAVATDSTVFLYRRQSKELLQKFEIPSVSDIYSIATSFNDERLAVDYEDDPVYLLDIPSSMSKQNRCEGVAVKKVFVSDNGGLMAWALEMKIQVLDATTGSHLFESNMPCILISGPSTCHKRFGVKFSTATFSVATLRLGPGQQKVAP</sequence>
<dbReference type="Gene3D" id="2.130.10.10">
    <property type="entry name" value="YVTN repeat-like/Quinoprotein amine dehydrogenase"/>
    <property type="match status" value="2"/>
</dbReference>
<protein>
    <submittedName>
        <fullName evidence="3">Uncharacterized protein</fullName>
    </submittedName>
</protein>
<dbReference type="PANTHER" id="PTHR22838">
    <property type="entry name" value="WD REPEAT PROTEIN 26-RELATED"/>
    <property type="match status" value="1"/>
</dbReference>
<dbReference type="EMBL" id="NKCL01000003">
    <property type="protein sequence ID" value="RSL91400.1"/>
    <property type="molecule type" value="Genomic_DNA"/>
</dbReference>
<comment type="caution">
    <text evidence="3">The sequence shown here is derived from an EMBL/GenBank/DDBJ whole genome shotgun (WGS) entry which is preliminary data.</text>
</comment>
<dbReference type="Proteomes" id="UP000287972">
    <property type="component" value="Unassembled WGS sequence"/>
</dbReference>
<dbReference type="InterPro" id="IPR015943">
    <property type="entry name" value="WD40/YVTN_repeat-like_dom_sf"/>
</dbReference>
<organism evidence="3 4">
    <name type="scientific">Fusarium floridanum</name>
    <dbReference type="NCBI Taxonomy" id="1325733"/>
    <lineage>
        <taxon>Eukaryota</taxon>
        <taxon>Fungi</taxon>
        <taxon>Dikarya</taxon>
        <taxon>Ascomycota</taxon>
        <taxon>Pezizomycotina</taxon>
        <taxon>Sordariomycetes</taxon>
        <taxon>Hypocreomycetidae</taxon>
        <taxon>Hypocreales</taxon>
        <taxon>Nectriaceae</taxon>
        <taxon>Fusarium</taxon>
        <taxon>Fusarium solani species complex</taxon>
    </lineage>
</organism>
<dbReference type="PANTHER" id="PTHR22838:SF0">
    <property type="entry name" value="WD REPEAT-CONTAINING PROTEIN 26"/>
    <property type="match status" value="1"/>
</dbReference>
<evidence type="ECO:0000256" key="1">
    <source>
        <dbReference type="ARBA" id="ARBA00022574"/>
    </source>
</evidence>
<accession>A0A428SNM0</accession>